<gene>
    <name evidence="1" type="ORF">BDM02DRAFT_3112745</name>
</gene>
<proteinExistence type="predicted"/>
<accession>A0ACB6ZJL5</accession>
<evidence type="ECO:0000313" key="1">
    <source>
        <dbReference type="EMBL" id="KAF9649975.1"/>
    </source>
</evidence>
<protein>
    <submittedName>
        <fullName evidence="1">FAD-binding domain-containing protein</fullName>
    </submittedName>
</protein>
<sequence>MSPLTTLLLPLLLFLPHVLSVNVNATCATLEAGLPASSVFYSGSPEYIEAMRHFSAVNVQQSACVVQPSTQDHVATILKILSTTETPFAVKGGGHETNPGFSSTTGVHISMKKFSEVNYDDQRHLVIVGSGLAWDTVYATLDPLGVGVVGGRVTGVGVAGFLLGGGYSFKSNQYGLAVDNVVAYNVVLPNGTPVTATKHKHKELFWALKGGGNNFGIVTSFVLKTHAQVGGIWGGTITYGPEQYPAFAAAFDKFVNTVKDPKAAILPTYNWIQGDNATILTMFFYDSPNLPPGIFDDFLAIPQRHSDIGTRGMASMAKAGNYSEKITGHRTYFNTVSVRDWTPSLIKLIEEEAQYWGTALASKIGIFFSYNVEPFLNDYLSHNDLPSAYPPDSARNPAVATAPMNIFFEWENPAFDADYFAAITETATRLRNLVAKEQGSLYENSPRYNNYAIYDTPLSSIYGENLPVLQRLKKKYDPRGVMNLAGGWKF</sequence>
<dbReference type="EMBL" id="MU117990">
    <property type="protein sequence ID" value="KAF9649975.1"/>
    <property type="molecule type" value="Genomic_DNA"/>
</dbReference>
<name>A0ACB6ZJL5_THEGA</name>
<dbReference type="Proteomes" id="UP000886501">
    <property type="component" value="Unassembled WGS sequence"/>
</dbReference>
<keyword evidence="2" id="KW-1185">Reference proteome</keyword>
<evidence type="ECO:0000313" key="2">
    <source>
        <dbReference type="Proteomes" id="UP000886501"/>
    </source>
</evidence>
<organism evidence="1 2">
    <name type="scientific">Thelephora ganbajun</name>
    <name type="common">Ganba fungus</name>
    <dbReference type="NCBI Taxonomy" id="370292"/>
    <lineage>
        <taxon>Eukaryota</taxon>
        <taxon>Fungi</taxon>
        <taxon>Dikarya</taxon>
        <taxon>Basidiomycota</taxon>
        <taxon>Agaricomycotina</taxon>
        <taxon>Agaricomycetes</taxon>
        <taxon>Thelephorales</taxon>
        <taxon>Thelephoraceae</taxon>
        <taxon>Thelephora</taxon>
    </lineage>
</organism>
<comment type="caution">
    <text evidence="1">The sequence shown here is derived from an EMBL/GenBank/DDBJ whole genome shotgun (WGS) entry which is preliminary data.</text>
</comment>
<reference evidence="1" key="2">
    <citation type="journal article" date="2020" name="Nat. Commun.">
        <title>Large-scale genome sequencing of mycorrhizal fungi provides insights into the early evolution of symbiotic traits.</title>
        <authorList>
            <person name="Miyauchi S."/>
            <person name="Kiss E."/>
            <person name="Kuo A."/>
            <person name="Drula E."/>
            <person name="Kohler A."/>
            <person name="Sanchez-Garcia M."/>
            <person name="Morin E."/>
            <person name="Andreopoulos B."/>
            <person name="Barry K.W."/>
            <person name="Bonito G."/>
            <person name="Buee M."/>
            <person name="Carver A."/>
            <person name="Chen C."/>
            <person name="Cichocki N."/>
            <person name="Clum A."/>
            <person name="Culley D."/>
            <person name="Crous P.W."/>
            <person name="Fauchery L."/>
            <person name="Girlanda M."/>
            <person name="Hayes R.D."/>
            <person name="Keri Z."/>
            <person name="LaButti K."/>
            <person name="Lipzen A."/>
            <person name="Lombard V."/>
            <person name="Magnuson J."/>
            <person name="Maillard F."/>
            <person name="Murat C."/>
            <person name="Nolan M."/>
            <person name="Ohm R.A."/>
            <person name="Pangilinan J."/>
            <person name="Pereira M.F."/>
            <person name="Perotto S."/>
            <person name="Peter M."/>
            <person name="Pfister S."/>
            <person name="Riley R."/>
            <person name="Sitrit Y."/>
            <person name="Stielow J.B."/>
            <person name="Szollosi G."/>
            <person name="Zifcakova L."/>
            <person name="Stursova M."/>
            <person name="Spatafora J.W."/>
            <person name="Tedersoo L."/>
            <person name="Vaario L.M."/>
            <person name="Yamada A."/>
            <person name="Yan M."/>
            <person name="Wang P."/>
            <person name="Xu J."/>
            <person name="Bruns T."/>
            <person name="Baldrian P."/>
            <person name="Vilgalys R."/>
            <person name="Dunand C."/>
            <person name="Henrissat B."/>
            <person name="Grigoriev I.V."/>
            <person name="Hibbett D."/>
            <person name="Nagy L.G."/>
            <person name="Martin F.M."/>
        </authorList>
    </citation>
    <scope>NUCLEOTIDE SEQUENCE</scope>
    <source>
        <strain evidence="1">P2</strain>
    </source>
</reference>
<reference evidence="1" key="1">
    <citation type="submission" date="2019-10" db="EMBL/GenBank/DDBJ databases">
        <authorList>
            <consortium name="DOE Joint Genome Institute"/>
            <person name="Kuo A."/>
            <person name="Miyauchi S."/>
            <person name="Kiss E."/>
            <person name="Drula E."/>
            <person name="Kohler A."/>
            <person name="Sanchez-Garcia M."/>
            <person name="Andreopoulos B."/>
            <person name="Barry K.W."/>
            <person name="Bonito G."/>
            <person name="Buee M."/>
            <person name="Carver A."/>
            <person name="Chen C."/>
            <person name="Cichocki N."/>
            <person name="Clum A."/>
            <person name="Culley D."/>
            <person name="Crous P.W."/>
            <person name="Fauchery L."/>
            <person name="Girlanda M."/>
            <person name="Hayes R."/>
            <person name="Keri Z."/>
            <person name="Labutti K."/>
            <person name="Lipzen A."/>
            <person name="Lombard V."/>
            <person name="Magnuson J."/>
            <person name="Maillard F."/>
            <person name="Morin E."/>
            <person name="Murat C."/>
            <person name="Nolan M."/>
            <person name="Ohm R."/>
            <person name="Pangilinan J."/>
            <person name="Pereira M."/>
            <person name="Perotto S."/>
            <person name="Peter M."/>
            <person name="Riley R."/>
            <person name="Sitrit Y."/>
            <person name="Stielow B."/>
            <person name="Szollosi G."/>
            <person name="Zifcakova L."/>
            <person name="Stursova M."/>
            <person name="Spatafora J.W."/>
            <person name="Tedersoo L."/>
            <person name="Vaario L.-M."/>
            <person name="Yamada A."/>
            <person name="Yan M."/>
            <person name="Wang P."/>
            <person name="Xu J."/>
            <person name="Bruns T."/>
            <person name="Baldrian P."/>
            <person name="Vilgalys R."/>
            <person name="Henrissat B."/>
            <person name="Grigoriev I.V."/>
            <person name="Hibbett D."/>
            <person name="Nagy L.G."/>
            <person name="Martin F.M."/>
        </authorList>
    </citation>
    <scope>NUCLEOTIDE SEQUENCE</scope>
    <source>
        <strain evidence="1">P2</strain>
    </source>
</reference>